<keyword evidence="5" id="KW-1185">Reference proteome</keyword>
<feature type="domain" description="GGDEF" evidence="3">
    <location>
        <begin position="350"/>
        <end position="484"/>
    </location>
</feature>
<keyword evidence="2" id="KW-1133">Transmembrane helix</keyword>
<dbReference type="HOGENOM" id="CLU_000445_11_30_11"/>
<proteinExistence type="predicted"/>
<dbReference type="RefSeq" id="WP_051570192.1">
    <property type="nucleotide sequence ID" value="NZ_KK073874.1"/>
</dbReference>
<feature type="transmembrane region" description="Helical" evidence="2">
    <location>
        <begin position="12"/>
        <end position="30"/>
    </location>
</feature>
<dbReference type="OrthoDB" id="23692at2"/>
<dbReference type="Pfam" id="PF00990">
    <property type="entry name" value="GGDEF"/>
    <property type="match status" value="1"/>
</dbReference>
<feature type="transmembrane region" description="Helical" evidence="2">
    <location>
        <begin position="192"/>
        <end position="209"/>
    </location>
</feature>
<name>A0A010ZSY4_9ACTN</name>
<sequence>MATTVRKGPPAWLAFLAAGLIGVVTFRLVPVGGATSLVYLTLVLAGAVAVGAGMWIHRPRAIGAWGLLAAGQLALFAGSVPVYLGPLLGFDKPDFPSLLTIIYVAQYPLTGVGLLLLIRRRAPSWDVASLIDAAILTVSASLLSWIYLISPLTADPALTRLDEVAIAAFPLGDLLLLAVGARLMLGAGLRPPALWLLAGYLVLLTLGDTGQSVEALNGMLLIGGTWPETLWVLAAVALGVAGLHPSVRAVEEVSPTADPDAGTRRLVLLAVASLLAPVTLLVQYLRGASLHVPLVCATCALLFLLVLGRMARLVATQREVAITDSLTGLHTRRYFEHSLTVEGERALRGAGLAVLLLDIDHFKAINDTYGHHGGDRVLCEVATRLRVVMRGGDLVARYGGEEFAVLVPNTVPPIAREIAERVRLAISETPMPVNPTTSTTITVSIGVATMPEDATNVDDLVLLADQLLYASKETGRDRVTSTVNRAAPTGSAPAVDETTTTAAHR</sequence>
<feature type="transmembrane region" description="Helical" evidence="2">
    <location>
        <begin position="36"/>
        <end position="56"/>
    </location>
</feature>
<dbReference type="PATRIC" id="fig|927661.3.peg.2871"/>
<dbReference type="InterPro" id="IPR050469">
    <property type="entry name" value="Diguanylate_Cyclase"/>
</dbReference>
<evidence type="ECO:0000313" key="5">
    <source>
        <dbReference type="Proteomes" id="UP000021053"/>
    </source>
</evidence>
<dbReference type="GO" id="GO:0005886">
    <property type="term" value="C:plasma membrane"/>
    <property type="evidence" value="ECO:0007669"/>
    <property type="project" value="TreeGrafter"/>
</dbReference>
<dbReference type="SMART" id="SM00267">
    <property type="entry name" value="GGDEF"/>
    <property type="match status" value="1"/>
</dbReference>
<evidence type="ECO:0000256" key="1">
    <source>
        <dbReference type="SAM" id="MobiDB-lite"/>
    </source>
</evidence>
<dbReference type="AlphaFoldDB" id="A0A010ZSY4"/>
<dbReference type="InterPro" id="IPR043128">
    <property type="entry name" value="Rev_trsase/Diguanyl_cyclase"/>
</dbReference>
<feature type="transmembrane region" description="Helical" evidence="2">
    <location>
        <begin position="229"/>
        <end position="245"/>
    </location>
</feature>
<keyword evidence="2" id="KW-0812">Transmembrane</keyword>
<evidence type="ECO:0000259" key="3">
    <source>
        <dbReference type="PROSITE" id="PS50887"/>
    </source>
</evidence>
<feature type="transmembrane region" description="Helical" evidence="2">
    <location>
        <begin position="266"/>
        <end position="284"/>
    </location>
</feature>
<dbReference type="Gene3D" id="3.30.70.270">
    <property type="match status" value="1"/>
</dbReference>
<protein>
    <submittedName>
        <fullName evidence="4">Diguanylate cyclase (GGDEF) domain-containing protein</fullName>
    </submittedName>
</protein>
<dbReference type="NCBIfam" id="TIGR00254">
    <property type="entry name" value="GGDEF"/>
    <property type="match status" value="1"/>
</dbReference>
<keyword evidence="2" id="KW-0472">Membrane</keyword>
<feature type="region of interest" description="Disordered" evidence="1">
    <location>
        <begin position="475"/>
        <end position="505"/>
    </location>
</feature>
<reference evidence="4 5" key="1">
    <citation type="submission" date="2013-07" db="EMBL/GenBank/DDBJ databases">
        <authorList>
            <consortium name="DOE Joint Genome Institute"/>
            <person name="Eisen J."/>
            <person name="Huntemann M."/>
            <person name="Han J."/>
            <person name="Chen A."/>
            <person name="Kyrpides N."/>
            <person name="Mavromatis K."/>
            <person name="Markowitz V."/>
            <person name="Palaniappan K."/>
            <person name="Ivanova N."/>
            <person name="Schaumberg A."/>
            <person name="Pati A."/>
            <person name="Liolios K."/>
            <person name="Nordberg H.P."/>
            <person name="Cantor M.N."/>
            <person name="Hua S.X."/>
            <person name="Woyke T."/>
        </authorList>
    </citation>
    <scope>NUCLEOTIDE SEQUENCE [LARGE SCALE GENOMIC DNA]</scope>
    <source>
        <strain evidence="4 5">DSM 44712</strain>
    </source>
</reference>
<dbReference type="GO" id="GO:1902201">
    <property type="term" value="P:negative regulation of bacterial-type flagellum-dependent cell motility"/>
    <property type="evidence" value="ECO:0007669"/>
    <property type="project" value="TreeGrafter"/>
</dbReference>
<feature type="transmembrane region" description="Helical" evidence="2">
    <location>
        <begin position="164"/>
        <end position="185"/>
    </location>
</feature>
<dbReference type="PROSITE" id="PS50887">
    <property type="entry name" value="GGDEF"/>
    <property type="match status" value="1"/>
</dbReference>
<dbReference type="GO" id="GO:0052621">
    <property type="term" value="F:diguanylate cyclase activity"/>
    <property type="evidence" value="ECO:0007669"/>
    <property type="project" value="TreeGrafter"/>
</dbReference>
<feature type="transmembrane region" description="Helical" evidence="2">
    <location>
        <begin position="130"/>
        <end position="152"/>
    </location>
</feature>
<evidence type="ECO:0000256" key="2">
    <source>
        <dbReference type="SAM" id="Phobius"/>
    </source>
</evidence>
<dbReference type="Proteomes" id="UP000021053">
    <property type="component" value="Unassembled WGS sequence"/>
</dbReference>
<dbReference type="InterPro" id="IPR000160">
    <property type="entry name" value="GGDEF_dom"/>
</dbReference>
<accession>A0A010ZSY4</accession>
<organism evidence="4 5">
    <name type="scientific">Cryptosporangium arvum DSM 44712</name>
    <dbReference type="NCBI Taxonomy" id="927661"/>
    <lineage>
        <taxon>Bacteria</taxon>
        <taxon>Bacillati</taxon>
        <taxon>Actinomycetota</taxon>
        <taxon>Actinomycetes</taxon>
        <taxon>Cryptosporangiales</taxon>
        <taxon>Cryptosporangiaceae</taxon>
        <taxon>Cryptosporangium</taxon>
    </lineage>
</organism>
<feature type="transmembrane region" description="Helical" evidence="2">
    <location>
        <begin position="96"/>
        <end position="118"/>
    </location>
</feature>
<feature type="transmembrane region" description="Helical" evidence="2">
    <location>
        <begin position="290"/>
        <end position="308"/>
    </location>
</feature>
<dbReference type="EMBL" id="JFBT01000001">
    <property type="protein sequence ID" value="EXG81789.1"/>
    <property type="molecule type" value="Genomic_DNA"/>
</dbReference>
<comment type="caution">
    <text evidence="4">The sequence shown here is derived from an EMBL/GenBank/DDBJ whole genome shotgun (WGS) entry which is preliminary data.</text>
</comment>
<dbReference type="SUPFAM" id="SSF55073">
    <property type="entry name" value="Nucleotide cyclase"/>
    <property type="match status" value="1"/>
</dbReference>
<gene>
    <name evidence="4" type="ORF">CryarDRAFT_2909</name>
</gene>
<dbReference type="GO" id="GO:0043709">
    <property type="term" value="P:cell adhesion involved in single-species biofilm formation"/>
    <property type="evidence" value="ECO:0007669"/>
    <property type="project" value="TreeGrafter"/>
</dbReference>
<dbReference type="FunFam" id="3.30.70.270:FF:000001">
    <property type="entry name" value="Diguanylate cyclase domain protein"/>
    <property type="match status" value="1"/>
</dbReference>
<dbReference type="PANTHER" id="PTHR45138">
    <property type="entry name" value="REGULATORY COMPONENTS OF SENSORY TRANSDUCTION SYSTEM"/>
    <property type="match status" value="1"/>
</dbReference>
<feature type="transmembrane region" description="Helical" evidence="2">
    <location>
        <begin position="63"/>
        <end position="84"/>
    </location>
</feature>
<dbReference type="CDD" id="cd01949">
    <property type="entry name" value="GGDEF"/>
    <property type="match status" value="1"/>
</dbReference>
<dbReference type="InterPro" id="IPR029787">
    <property type="entry name" value="Nucleotide_cyclase"/>
</dbReference>
<evidence type="ECO:0000313" key="4">
    <source>
        <dbReference type="EMBL" id="EXG81789.1"/>
    </source>
</evidence>
<dbReference type="PANTHER" id="PTHR45138:SF9">
    <property type="entry name" value="DIGUANYLATE CYCLASE DGCM-RELATED"/>
    <property type="match status" value="1"/>
</dbReference>